<reference evidence="2" key="1">
    <citation type="submission" date="2016-11" db="EMBL/GenBank/DDBJ databases">
        <title>The genome of Nicotiana attenuata.</title>
        <authorList>
            <person name="Xu S."/>
            <person name="Brockmoeller T."/>
            <person name="Gaquerel E."/>
            <person name="Navarro A."/>
            <person name="Kuhl H."/>
            <person name="Gase K."/>
            <person name="Ling Z."/>
            <person name="Zhou W."/>
            <person name="Kreitzer C."/>
            <person name="Stanke M."/>
            <person name="Tang H."/>
            <person name="Lyons E."/>
            <person name="Pandey P."/>
            <person name="Pandey S.P."/>
            <person name="Timmermann B."/>
            <person name="Baldwin I.T."/>
        </authorList>
    </citation>
    <scope>NUCLEOTIDE SEQUENCE [LARGE SCALE GENOMIC DNA]</scope>
    <source>
        <strain evidence="2">UT</strain>
    </source>
</reference>
<dbReference type="SMR" id="A0A1J6KHX3"/>
<dbReference type="PANTHER" id="PTHR31087:SF153">
    <property type="entry name" value="PROTEIN LURP-ONE-RELATED 11"/>
    <property type="match status" value="1"/>
</dbReference>
<dbReference type="InterPro" id="IPR025659">
    <property type="entry name" value="Tubby-like_C"/>
</dbReference>
<dbReference type="Pfam" id="PF04525">
    <property type="entry name" value="LOR"/>
    <property type="match status" value="1"/>
</dbReference>
<comment type="similarity">
    <text evidence="1">Belongs to the LOR family.</text>
</comment>
<dbReference type="Gramene" id="OIT22403">
    <property type="protein sequence ID" value="OIT22403"/>
    <property type="gene ID" value="A4A49_32750"/>
</dbReference>
<dbReference type="KEGG" id="nau:109217648"/>
<dbReference type="Proteomes" id="UP000187609">
    <property type="component" value="Unassembled WGS sequence"/>
</dbReference>
<gene>
    <name evidence="2" type="ORF">A4A49_32750</name>
</gene>
<evidence type="ECO:0000313" key="3">
    <source>
        <dbReference type="Proteomes" id="UP000187609"/>
    </source>
</evidence>
<dbReference type="SUPFAM" id="SSF54518">
    <property type="entry name" value="Tubby C-terminal domain-like"/>
    <property type="match status" value="1"/>
</dbReference>
<dbReference type="InterPro" id="IPR038595">
    <property type="entry name" value="LOR_sf"/>
</dbReference>
<keyword evidence="3" id="KW-1185">Reference proteome</keyword>
<dbReference type="OMA" id="WCRIVDG"/>
<dbReference type="Gene3D" id="2.40.160.200">
    <property type="entry name" value="LURP1-related"/>
    <property type="match status" value="1"/>
</dbReference>
<sequence>MARVYPQTSISSSSSFSSTDSYMTMRRETFTLWMKSLVYHGNGCTVFDSKGNIIYRIDNYNRKCSKEVYLMDLQGKVLFSIRQKKLQVFGHWHGYKWSNDNLIEIPWFQVKKNGYFLWGEYLNYDVTLLGFDEAETSCYKIIGLQGKSEFKIVSRENKLIAEVKQKKSSCGVQFGDDVLSLVVEPHVDHSLVMAFVTVYGLIQQRL</sequence>
<accession>A0A1J6KHX3</accession>
<dbReference type="AlphaFoldDB" id="A0A1J6KHX3"/>
<dbReference type="EMBL" id="MJEQ01003698">
    <property type="protein sequence ID" value="OIT22403.1"/>
    <property type="molecule type" value="Genomic_DNA"/>
</dbReference>
<name>A0A1J6KHX3_NICAT</name>
<protein>
    <submittedName>
        <fullName evidence="2">Protein lurp-one-related 11</fullName>
    </submittedName>
</protein>
<organism evidence="2 3">
    <name type="scientific">Nicotiana attenuata</name>
    <name type="common">Coyote tobacco</name>
    <dbReference type="NCBI Taxonomy" id="49451"/>
    <lineage>
        <taxon>Eukaryota</taxon>
        <taxon>Viridiplantae</taxon>
        <taxon>Streptophyta</taxon>
        <taxon>Embryophyta</taxon>
        <taxon>Tracheophyta</taxon>
        <taxon>Spermatophyta</taxon>
        <taxon>Magnoliopsida</taxon>
        <taxon>eudicotyledons</taxon>
        <taxon>Gunneridae</taxon>
        <taxon>Pentapetalae</taxon>
        <taxon>asterids</taxon>
        <taxon>lamiids</taxon>
        <taxon>Solanales</taxon>
        <taxon>Solanaceae</taxon>
        <taxon>Nicotianoideae</taxon>
        <taxon>Nicotianeae</taxon>
        <taxon>Nicotiana</taxon>
    </lineage>
</organism>
<dbReference type="STRING" id="49451.A0A1J6KHX3"/>
<comment type="caution">
    <text evidence="2">The sequence shown here is derived from an EMBL/GenBank/DDBJ whole genome shotgun (WGS) entry which is preliminary data.</text>
</comment>
<dbReference type="InterPro" id="IPR007612">
    <property type="entry name" value="LOR"/>
</dbReference>
<evidence type="ECO:0000256" key="1">
    <source>
        <dbReference type="ARBA" id="ARBA00005437"/>
    </source>
</evidence>
<evidence type="ECO:0000313" key="2">
    <source>
        <dbReference type="EMBL" id="OIT22403.1"/>
    </source>
</evidence>
<dbReference type="OrthoDB" id="652749at2759"/>
<dbReference type="PANTHER" id="PTHR31087">
    <property type="match status" value="1"/>
</dbReference>
<proteinExistence type="inferred from homology"/>